<protein>
    <submittedName>
        <fullName evidence="1">Uncharacterized protein</fullName>
    </submittedName>
</protein>
<comment type="caution">
    <text evidence="1">The sequence shown here is derived from an EMBL/GenBank/DDBJ whole genome shotgun (WGS) entry which is preliminary data.</text>
</comment>
<organism evidence="1 2">
    <name type="scientific">Sorghum bicolor</name>
    <name type="common">Sorghum</name>
    <name type="synonym">Sorghum vulgare</name>
    <dbReference type="NCBI Taxonomy" id="4558"/>
    <lineage>
        <taxon>Eukaryota</taxon>
        <taxon>Viridiplantae</taxon>
        <taxon>Streptophyta</taxon>
        <taxon>Embryophyta</taxon>
        <taxon>Tracheophyta</taxon>
        <taxon>Spermatophyta</taxon>
        <taxon>Magnoliopsida</taxon>
        <taxon>Liliopsida</taxon>
        <taxon>Poales</taxon>
        <taxon>Poaceae</taxon>
        <taxon>PACMAD clade</taxon>
        <taxon>Panicoideae</taxon>
        <taxon>Andropogonodae</taxon>
        <taxon>Andropogoneae</taxon>
        <taxon>Sorghinae</taxon>
        <taxon>Sorghum</taxon>
    </lineage>
</organism>
<reference evidence="1" key="2">
    <citation type="submission" date="2020-10" db="EMBL/GenBank/DDBJ databases">
        <authorList>
            <person name="Cooper E.A."/>
            <person name="Brenton Z.W."/>
            <person name="Flinn B.S."/>
            <person name="Jenkins J."/>
            <person name="Shu S."/>
            <person name="Flowers D."/>
            <person name="Luo F."/>
            <person name="Wang Y."/>
            <person name="Xia P."/>
            <person name="Barry K."/>
            <person name="Daum C."/>
            <person name="Lipzen A."/>
            <person name="Yoshinaga Y."/>
            <person name="Schmutz J."/>
            <person name="Saski C."/>
            <person name="Vermerris W."/>
            <person name="Kresovich S."/>
        </authorList>
    </citation>
    <scope>NUCLEOTIDE SEQUENCE</scope>
</reference>
<sequence length="243" mass="26922">MAMPSDWEDRPASGVHLVAHGRRLALPRQQPVQQPVPSDLLQHRRSRLCRRQAPPPKGWLLAHEEEGDRGRVVLRASASNCCWQGGGAGGSCFWLLLRPHASLNAFSGDSMLELVRLNPFGCESRKTALGAVPGALPNAPFVLDRKPPFERAWGWDSLLPVNLVTSLSIYKIYLRQYYIRNHQREGNAAGADDLSLDGDDHGNGLLAALVDKCIKTEDILKLQWKCRAKSFTIDDDVKEVSLG</sequence>
<name>A0A921RLP2_SORBI</name>
<gene>
    <name evidence="1" type="ORF">BDA96_02G042700</name>
</gene>
<dbReference type="Proteomes" id="UP000807115">
    <property type="component" value="Chromosome 2"/>
</dbReference>
<dbReference type="Gramene" id="EER95899">
    <property type="protein sequence ID" value="EER95899"/>
    <property type="gene ID" value="SORBI_3002G042800"/>
</dbReference>
<reference evidence="1" key="1">
    <citation type="journal article" date="2019" name="BMC Genomics">
        <title>A new reference genome for Sorghum bicolor reveals high levels of sequence similarity between sweet and grain genotypes: implications for the genetics of sugar metabolism.</title>
        <authorList>
            <person name="Cooper E.A."/>
            <person name="Brenton Z.W."/>
            <person name="Flinn B.S."/>
            <person name="Jenkins J."/>
            <person name="Shu S."/>
            <person name="Flowers D."/>
            <person name="Luo F."/>
            <person name="Wang Y."/>
            <person name="Xia P."/>
            <person name="Barry K."/>
            <person name="Daum C."/>
            <person name="Lipzen A."/>
            <person name="Yoshinaga Y."/>
            <person name="Schmutz J."/>
            <person name="Saski C."/>
            <person name="Vermerris W."/>
            <person name="Kresovich S."/>
        </authorList>
    </citation>
    <scope>NUCLEOTIDE SEQUENCE</scope>
</reference>
<evidence type="ECO:0000313" key="1">
    <source>
        <dbReference type="EMBL" id="KAG0541731.1"/>
    </source>
</evidence>
<evidence type="ECO:0000313" key="2">
    <source>
        <dbReference type="Proteomes" id="UP000807115"/>
    </source>
</evidence>
<dbReference type="OrthoDB" id="696909at2759"/>
<dbReference type="EMBL" id="CM027681">
    <property type="protein sequence ID" value="KAG0541731.1"/>
    <property type="molecule type" value="Genomic_DNA"/>
</dbReference>
<accession>A0A921RLP2</accession>
<dbReference type="KEGG" id="sbi:8086439"/>
<proteinExistence type="predicted"/>
<dbReference type="AlphaFoldDB" id="A0A921RLP2"/>